<dbReference type="Gene3D" id="2.30.30.140">
    <property type="match status" value="1"/>
</dbReference>
<organism evidence="2">
    <name type="scientific">Schistocephalus solidus</name>
    <name type="common">Tapeworm</name>
    <dbReference type="NCBI Taxonomy" id="70667"/>
    <lineage>
        <taxon>Eukaryota</taxon>
        <taxon>Metazoa</taxon>
        <taxon>Spiralia</taxon>
        <taxon>Lophotrochozoa</taxon>
        <taxon>Platyhelminthes</taxon>
        <taxon>Cestoda</taxon>
        <taxon>Eucestoda</taxon>
        <taxon>Diphyllobothriidea</taxon>
        <taxon>Diphyllobothriidae</taxon>
        <taxon>Schistocephalus</taxon>
    </lineage>
</organism>
<sequence length="265" mass="30515">LAGTKHLRGHPFKLQRYLVHTGVRLNAFSQRIIGAWNVLSDEVMAEEAHLELLNHKLQLQQVEAALELDKENEDLLKLKNDLEEVIRLTIELIGKPESSEEIKWNVGDMCMAMCSRDKLYVVSIFIFLFSFYKAKILEFLGEAACVVNFCEYDTTDVCQICHLKPLTGVAAPVQRTKREVKHRAIEKKKMKKMKISQRREELEKACEREKNQWLNFNKKMVKTGKIRKSIFASPETIDGRVGIGTCGIAGRPMTKFNTHARNVRR</sequence>
<accession>A0A183T0L2</accession>
<name>A0A183T0L2_SCHSO</name>
<proteinExistence type="predicted"/>
<protein>
    <submittedName>
        <fullName evidence="2">Survival of motor neuron-related-splicing factor 30</fullName>
    </submittedName>
</protein>
<feature type="coiled-coil region" evidence="1">
    <location>
        <begin position="45"/>
        <end position="88"/>
    </location>
</feature>
<evidence type="ECO:0000256" key="1">
    <source>
        <dbReference type="SAM" id="Coils"/>
    </source>
</evidence>
<dbReference type="SUPFAM" id="SSF63748">
    <property type="entry name" value="Tudor/PWWP/MBT"/>
    <property type="match status" value="1"/>
</dbReference>
<keyword evidence="1" id="KW-0175">Coiled coil</keyword>
<feature type="coiled-coil region" evidence="1">
    <location>
        <begin position="185"/>
        <end position="212"/>
    </location>
</feature>
<dbReference type="AlphaFoldDB" id="A0A183T0L2"/>
<dbReference type="WBParaSite" id="SSLN_0001038301-mRNA-1">
    <property type="protein sequence ID" value="SSLN_0001038301-mRNA-1"/>
    <property type="gene ID" value="SSLN_0001038301"/>
</dbReference>
<evidence type="ECO:0000313" key="2">
    <source>
        <dbReference type="WBParaSite" id="SSLN_0001038301-mRNA-1"/>
    </source>
</evidence>
<reference evidence="2" key="1">
    <citation type="submission" date="2016-06" db="UniProtKB">
        <authorList>
            <consortium name="WormBaseParasite"/>
        </authorList>
    </citation>
    <scope>IDENTIFICATION</scope>
</reference>